<organism evidence="2 3">
    <name type="scientific">Desulfofustis glycolicus DSM 9705</name>
    <dbReference type="NCBI Taxonomy" id="1121409"/>
    <lineage>
        <taxon>Bacteria</taxon>
        <taxon>Pseudomonadati</taxon>
        <taxon>Thermodesulfobacteriota</taxon>
        <taxon>Desulfobulbia</taxon>
        <taxon>Desulfobulbales</taxon>
        <taxon>Desulfocapsaceae</taxon>
        <taxon>Desulfofustis</taxon>
    </lineage>
</organism>
<dbReference type="STRING" id="1121409.SAMN02745124_00666"/>
<dbReference type="InterPro" id="IPR000120">
    <property type="entry name" value="Amidase"/>
</dbReference>
<keyword evidence="2" id="KW-0808">Transferase</keyword>
<evidence type="ECO:0000259" key="1">
    <source>
        <dbReference type="Pfam" id="PF01425"/>
    </source>
</evidence>
<dbReference type="Pfam" id="PF01425">
    <property type="entry name" value="Amidase"/>
    <property type="match status" value="1"/>
</dbReference>
<gene>
    <name evidence="2" type="ORF">SAMN02745124_00666</name>
</gene>
<dbReference type="OrthoDB" id="9811471at2"/>
<proteinExistence type="predicted"/>
<protein>
    <submittedName>
        <fullName evidence="2">Asp-tRNAAsn/Glu-tRNAGln amidotransferase A subunit</fullName>
    </submittedName>
</protein>
<reference evidence="2 3" key="1">
    <citation type="submission" date="2016-11" db="EMBL/GenBank/DDBJ databases">
        <authorList>
            <person name="Jaros S."/>
            <person name="Januszkiewicz K."/>
            <person name="Wedrychowicz H."/>
        </authorList>
    </citation>
    <scope>NUCLEOTIDE SEQUENCE [LARGE SCALE GENOMIC DNA]</scope>
    <source>
        <strain evidence="2 3">DSM 9705</strain>
    </source>
</reference>
<evidence type="ECO:0000313" key="2">
    <source>
        <dbReference type="EMBL" id="SHH47284.1"/>
    </source>
</evidence>
<feature type="domain" description="Amidase" evidence="1">
    <location>
        <begin position="29"/>
        <end position="430"/>
    </location>
</feature>
<dbReference type="SUPFAM" id="SSF75304">
    <property type="entry name" value="Amidase signature (AS) enzymes"/>
    <property type="match status" value="1"/>
</dbReference>
<dbReference type="InterPro" id="IPR023631">
    <property type="entry name" value="Amidase_dom"/>
</dbReference>
<name>A0A1M5T997_9BACT</name>
<dbReference type="EMBL" id="FQXS01000002">
    <property type="protein sequence ID" value="SHH47284.1"/>
    <property type="molecule type" value="Genomic_DNA"/>
</dbReference>
<dbReference type="PANTHER" id="PTHR11895:SF151">
    <property type="entry name" value="GLUTAMYL-TRNA(GLN) AMIDOTRANSFERASE SUBUNIT A"/>
    <property type="match status" value="1"/>
</dbReference>
<dbReference type="GO" id="GO:0016740">
    <property type="term" value="F:transferase activity"/>
    <property type="evidence" value="ECO:0007669"/>
    <property type="project" value="UniProtKB-KW"/>
</dbReference>
<keyword evidence="3" id="KW-1185">Reference proteome</keyword>
<dbReference type="InterPro" id="IPR036928">
    <property type="entry name" value="AS_sf"/>
</dbReference>
<dbReference type="RefSeq" id="WP_073373392.1">
    <property type="nucleotide sequence ID" value="NZ_FQXS01000002.1"/>
</dbReference>
<dbReference type="PANTHER" id="PTHR11895">
    <property type="entry name" value="TRANSAMIDASE"/>
    <property type="match status" value="1"/>
</dbReference>
<accession>A0A1M5T997</accession>
<evidence type="ECO:0000313" key="3">
    <source>
        <dbReference type="Proteomes" id="UP000184139"/>
    </source>
</evidence>
<dbReference type="AlphaFoldDB" id="A0A1M5T997"/>
<dbReference type="Gene3D" id="3.90.1300.10">
    <property type="entry name" value="Amidase signature (AS) domain"/>
    <property type="match status" value="1"/>
</dbReference>
<dbReference type="Proteomes" id="UP000184139">
    <property type="component" value="Unassembled WGS sequence"/>
</dbReference>
<sequence length="445" mass="46930">MNPPCELTAGEALRLMADDRLDSEALAVSCLERIDRLEPAVGAWAHLSPEHLLAQARQADQRRREGQAAGLVLNGIPVGVKDIFDTCDLPTENGTSVDHGRQPATDARVVELLRAAGALIAGKTVTAELAVYAPGKTTNPHDHSRTPGGSSSGSAAAVACSMVPLAIGTQTNGSVIRPASYCGVVGYKPTGGLLARAGILCQAPSLDQVGVFSRRVFDSALLVSALTDRSRLHGDTQPWSPPDLARLHNGSAAPPRLALARTAVWPEASKTTREAILTGITTLGVDIEEIVLPDIAGRAVGCHRTIMLAEMAYHYWHFYDHHHLQISPQLLAMIEEGQAIGLAIYLEARELAAEITDAVEQALAGFDGVLTPATPTPAPRGLASTGSPIFCTLWSLCGVPALSLPLLTGEDDLPLGLQIVAPRGMDSRLLQAAQWLEEAGPTDQS</sequence>